<gene>
    <name evidence="4" type="ORF">H6P81_013662</name>
</gene>
<dbReference type="Pfam" id="PF25597">
    <property type="entry name" value="SH3_retrovirus"/>
    <property type="match status" value="1"/>
</dbReference>
<dbReference type="InterPro" id="IPR001584">
    <property type="entry name" value="Integrase_cat-core"/>
</dbReference>
<dbReference type="Proteomes" id="UP000825729">
    <property type="component" value="Unassembled WGS sequence"/>
</dbReference>
<keyword evidence="1" id="KW-0479">Metal-binding</keyword>
<dbReference type="InterPro" id="IPR012337">
    <property type="entry name" value="RNaseH-like_sf"/>
</dbReference>
<dbReference type="Pfam" id="PF00665">
    <property type="entry name" value="rve"/>
    <property type="match status" value="1"/>
</dbReference>
<sequence>MIGNAGNLTDIHTEDGGQVTFGDGAKGAVIGRGRLTVDGLPKLENVLLVHGLKANLLSISQLCDQNLHVRFTKEGCLVEDDKRQSVLEGIRTGDNCYKLNESQQSISSKTETVCKGCMAEKQYRTPHSAVKMITTQRPLELLHIDRMGPVQTESIAGKRYVLVCVDDFSRFTWVEFIREKSDTYKVFASLCKRLMNDKNIVIGKIIRIRSYHGREFENNQFAQFCGKRGISQEFSAPKTPQQNGVVERKNRTLQEMARAMINAKNFPHKLLAEAVNTACYISNRVHLRYMTHKTPYELWKGRKPIVHYFREFGSTCYVLRDREQLGKFDSRSTEGIFVGYSRNSHACIESVQKQQDLVIETVNVEIVDQNENLPVLDDEESSMTKDPTEMNSTDLNVQPSEQAESHALGEGLVVSDDEVEENDESIVETEKAPSMRVQKNHPLDAVIGNINEGMKTRGRKQNYSEMVRFVCYTSTIEPRKVEDALRYEFWIRAMQEELEQFDRNKVWTLVPRPANINVIGTKWVFKNKTDEEGNVVRNKARLVAQGYTQVEGVDFDEIFAPVARLESIKQLLALASSLKIKLHQMDVKSAFLNGYLAEEVYVEQPKGFVAPDHPDHVFHLTKALYGLKQAPRTWYDRLTKFLCSKGFVCGGVDKTLFIKTEGTVLTMTQVYVDDIVFGSTVDSAQKQFVRHMQKEFEMSLVGEFSYFLGFQIKQRKDGIFISQEKYARNLVKKFKLEDAKEM</sequence>
<proteinExistence type="predicted"/>
<dbReference type="Pfam" id="PF07727">
    <property type="entry name" value="RVT_2"/>
    <property type="match status" value="1"/>
</dbReference>
<dbReference type="PANTHER" id="PTHR42648:SF21">
    <property type="entry name" value="CYSTEINE-RICH RLK (RECEPTOR-LIKE PROTEIN KINASE) 8"/>
    <property type="match status" value="1"/>
</dbReference>
<evidence type="ECO:0000313" key="5">
    <source>
        <dbReference type="Proteomes" id="UP000825729"/>
    </source>
</evidence>
<evidence type="ECO:0000313" key="4">
    <source>
        <dbReference type="EMBL" id="KAG9447534.1"/>
    </source>
</evidence>
<evidence type="ECO:0000259" key="3">
    <source>
        <dbReference type="PROSITE" id="PS50994"/>
    </source>
</evidence>
<dbReference type="InterPro" id="IPR039537">
    <property type="entry name" value="Retrotran_Ty1/copia-like"/>
</dbReference>
<feature type="domain" description="Integrase catalytic" evidence="3">
    <location>
        <begin position="134"/>
        <end position="303"/>
    </location>
</feature>
<dbReference type="AlphaFoldDB" id="A0AAV7EGY6"/>
<dbReference type="InterPro" id="IPR043502">
    <property type="entry name" value="DNA/RNA_pol_sf"/>
</dbReference>
<reference evidence="4 5" key="1">
    <citation type="submission" date="2021-07" db="EMBL/GenBank/DDBJ databases">
        <title>The Aristolochia fimbriata genome: insights into angiosperm evolution, floral development and chemical biosynthesis.</title>
        <authorList>
            <person name="Jiao Y."/>
        </authorList>
    </citation>
    <scope>NUCLEOTIDE SEQUENCE [LARGE SCALE GENOMIC DNA]</scope>
    <source>
        <strain evidence="4">IBCAS-2021</strain>
        <tissue evidence="4">Leaf</tissue>
    </source>
</reference>
<dbReference type="EMBL" id="JAINDJ010000005">
    <property type="protein sequence ID" value="KAG9447534.1"/>
    <property type="molecule type" value="Genomic_DNA"/>
</dbReference>
<dbReference type="GO" id="GO:0016787">
    <property type="term" value="F:hydrolase activity"/>
    <property type="evidence" value="ECO:0007669"/>
    <property type="project" value="UniProtKB-KW"/>
</dbReference>
<name>A0AAV7EGY6_ARIFI</name>
<dbReference type="InterPro" id="IPR036397">
    <property type="entry name" value="RNaseH_sf"/>
</dbReference>
<keyword evidence="5" id="KW-1185">Reference proteome</keyword>
<evidence type="ECO:0000256" key="2">
    <source>
        <dbReference type="ARBA" id="ARBA00022801"/>
    </source>
</evidence>
<dbReference type="PANTHER" id="PTHR42648">
    <property type="entry name" value="TRANSPOSASE, PUTATIVE-RELATED"/>
    <property type="match status" value="1"/>
</dbReference>
<comment type="caution">
    <text evidence="4">The sequence shown here is derived from an EMBL/GenBank/DDBJ whole genome shotgun (WGS) entry which is preliminary data.</text>
</comment>
<keyword evidence="2" id="KW-0378">Hydrolase</keyword>
<dbReference type="InterPro" id="IPR057670">
    <property type="entry name" value="SH3_retrovirus"/>
</dbReference>
<accession>A0AAV7EGY6</accession>
<protein>
    <recommendedName>
        <fullName evidence="3">Integrase catalytic domain-containing protein</fullName>
    </recommendedName>
</protein>
<evidence type="ECO:0000256" key="1">
    <source>
        <dbReference type="ARBA" id="ARBA00022723"/>
    </source>
</evidence>
<dbReference type="PROSITE" id="PS50994">
    <property type="entry name" value="INTEGRASE"/>
    <property type="match status" value="1"/>
</dbReference>
<dbReference type="GO" id="GO:0046872">
    <property type="term" value="F:metal ion binding"/>
    <property type="evidence" value="ECO:0007669"/>
    <property type="project" value="UniProtKB-KW"/>
</dbReference>
<dbReference type="GO" id="GO:0003676">
    <property type="term" value="F:nucleic acid binding"/>
    <property type="evidence" value="ECO:0007669"/>
    <property type="project" value="InterPro"/>
</dbReference>
<dbReference type="SUPFAM" id="SSF56672">
    <property type="entry name" value="DNA/RNA polymerases"/>
    <property type="match status" value="1"/>
</dbReference>
<organism evidence="4 5">
    <name type="scientific">Aristolochia fimbriata</name>
    <name type="common">White veined hardy Dutchman's pipe vine</name>
    <dbReference type="NCBI Taxonomy" id="158543"/>
    <lineage>
        <taxon>Eukaryota</taxon>
        <taxon>Viridiplantae</taxon>
        <taxon>Streptophyta</taxon>
        <taxon>Embryophyta</taxon>
        <taxon>Tracheophyta</taxon>
        <taxon>Spermatophyta</taxon>
        <taxon>Magnoliopsida</taxon>
        <taxon>Magnoliidae</taxon>
        <taxon>Piperales</taxon>
        <taxon>Aristolochiaceae</taxon>
        <taxon>Aristolochia</taxon>
    </lineage>
</organism>
<dbReference type="InterPro" id="IPR013103">
    <property type="entry name" value="RVT_2"/>
</dbReference>
<dbReference type="SUPFAM" id="SSF53098">
    <property type="entry name" value="Ribonuclease H-like"/>
    <property type="match status" value="1"/>
</dbReference>
<dbReference type="Gene3D" id="3.30.420.10">
    <property type="entry name" value="Ribonuclease H-like superfamily/Ribonuclease H"/>
    <property type="match status" value="1"/>
</dbReference>
<dbReference type="GO" id="GO:0015074">
    <property type="term" value="P:DNA integration"/>
    <property type="evidence" value="ECO:0007669"/>
    <property type="project" value="InterPro"/>
</dbReference>